<feature type="region of interest" description="Disordered" evidence="1">
    <location>
        <begin position="575"/>
        <end position="641"/>
    </location>
</feature>
<dbReference type="AlphaFoldDB" id="A0A484BR15"/>
<feature type="compositionally biased region" description="Polar residues" evidence="1">
    <location>
        <begin position="613"/>
        <end position="622"/>
    </location>
</feature>
<dbReference type="OMA" id="HELPNQM"/>
<gene>
    <name evidence="2" type="ORF">AWZ03_003397</name>
</gene>
<feature type="compositionally biased region" description="Low complexity" evidence="1">
    <location>
        <begin position="818"/>
        <end position="827"/>
    </location>
</feature>
<name>A0A484BR15_DRONA</name>
<sequence length="872" mass="100043">MRNLGRALLTLNAHGRAVPAGSVLSHKSLHRKLTSMGNQSKGLPAGLQSQDTFHSWWNFYANGQKPLTSVQQQRSRAANRGFTDYLRSEKASKFVKMFTAIEPGKNDYDRIYDEFKGCFHKPNAPVKKKPRQIASLSKPEARGKKNFRSLPDIRSKPTQAQVMSTHQQHKLSRGWRSADDQFTENLSEFADEQPHKRKLVYSQKKSMSADDSPSDEWIESTDRQSSSTMPVSTDPYDNLPDIYNKWIKSYNKTHKRPSKDTSTRRRSKRSSTNENMPTLKHKKLKIYKNARDEKLKKTPLEKAHELPNQMEEIESAAPQTTEAQDNKTDIDDMPMKLEKKRLKVEHWRKKTKRISLQKRAKLKLKKLKSYKRESADKSCTPSQSVSVVIVPEVVIAEVFTDITADDLINDDVKDLLADEQGDSRRPSEAAPIYEKRLSIKNYYTKLESKTYDSTQIRYIKILEAAQREKIVQENLFDIVRHINEKANAMARAKAEALTATDGQNNEIVEPETKSKIRKTKSKSKTDLVKESMNLANIDSDSSISIKHLKKLRKLQRLAVIAARNRSQISLRRRLASVQSGKSLTKHKTQSQQSLTKHKPQQTQRAESEPVLQASESELTYSADTKDKSKTSKHPDISSLHSVPTPTNYPFVSFPHLHGRNLSFVSISTRGSQISGDRLGVDADRYAYAPIDVEAHVINFMKANKMTWDMFKALPHNWPCPYESSIIQRMRSEVKSGKKKRTKAAVRKSKRKKKRISRKAMKMPEAIEPNPTKTVSCDICRGLKQTLPEPPYMMEMRKRMERDELKQFYKSHLMASNQWSSRSSASESTQKPEWKSKPPKQTLTQNLIACYQVLSECEKRLDNKLIQLQCEEL</sequence>
<feature type="region of interest" description="Disordered" evidence="1">
    <location>
        <begin position="250"/>
        <end position="307"/>
    </location>
</feature>
<proteinExistence type="predicted"/>
<feature type="compositionally biased region" description="Polar residues" evidence="1">
    <location>
        <begin position="589"/>
        <end position="604"/>
    </location>
</feature>
<organism evidence="2 3">
    <name type="scientific">Drosophila navojoa</name>
    <name type="common">Fruit fly</name>
    <dbReference type="NCBI Taxonomy" id="7232"/>
    <lineage>
        <taxon>Eukaryota</taxon>
        <taxon>Metazoa</taxon>
        <taxon>Ecdysozoa</taxon>
        <taxon>Arthropoda</taxon>
        <taxon>Hexapoda</taxon>
        <taxon>Insecta</taxon>
        <taxon>Pterygota</taxon>
        <taxon>Neoptera</taxon>
        <taxon>Endopterygota</taxon>
        <taxon>Diptera</taxon>
        <taxon>Brachycera</taxon>
        <taxon>Muscomorpha</taxon>
        <taxon>Ephydroidea</taxon>
        <taxon>Drosophilidae</taxon>
        <taxon>Drosophila</taxon>
    </lineage>
</organism>
<feature type="region of interest" description="Disordered" evidence="1">
    <location>
        <begin position="818"/>
        <end position="839"/>
    </location>
</feature>
<feature type="region of interest" description="Disordered" evidence="1">
    <location>
        <begin position="123"/>
        <end position="238"/>
    </location>
</feature>
<evidence type="ECO:0000313" key="3">
    <source>
        <dbReference type="Proteomes" id="UP000295192"/>
    </source>
</evidence>
<feature type="compositionally biased region" description="Basic and acidic residues" evidence="1">
    <location>
        <begin position="289"/>
        <end position="305"/>
    </location>
</feature>
<feature type="compositionally biased region" description="Basic residues" evidence="1">
    <location>
        <begin position="736"/>
        <end position="758"/>
    </location>
</feature>
<evidence type="ECO:0000313" key="2">
    <source>
        <dbReference type="EMBL" id="TDG50181.1"/>
    </source>
</evidence>
<feature type="compositionally biased region" description="Polar residues" evidence="1">
    <location>
        <begin position="156"/>
        <end position="166"/>
    </location>
</feature>
<comment type="caution">
    <text evidence="2">The sequence shown here is derived from an EMBL/GenBank/DDBJ whole genome shotgun (WGS) entry which is preliminary data.</text>
</comment>
<dbReference type="Proteomes" id="UP000295192">
    <property type="component" value="Unassembled WGS sequence"/>
</dbReference>
<feature type="compositionally biased region" description="Basic and acidic residues" evidence="1">
    <location>
        <begin position="623"/>
        <end position="635"/>
    </location>
</feature>
<accession>A0A484BR15</accession>
<evidence type="ECO:0000256" key="1">
    <source>
        <dbReference type="SAM" id="MobiDB-lite"/>
    </source>
</evidence>
<protein>
    <submittedName>
        <fullName evidence="2">Uncharacterized protein</fullName>
    </submittedName>
</protein>
<dbReference type="EMBL" id="LSRL02000017">
    <property type="protein sequence ID" value="TDG50181.1"/>
    <property type="molecule type" value="Genomic_DNA"/>
</dbReference>
<feature type="region of interest" description="Disordered" evidence="1">
    <location>
        <begin position="504"/>
        <end position="525"/>
    </location>
</feature>
<feature type="region of interest" description="Disordered" evidence="1">
    <location>
        <begin position="732"/>
        <end position="758"/>
    </location>
</feature>
<keyword evidence="3" id="KW-1185">Reference proteome</keyword>
<reference evidence="2 3" key="1">
    <citation type="journal article" date="2019" name="J. Hered.">
        <title>An Improved Genome Assembly for Drosophila navojoa, the Basal Species in the mojavensis Cluster.</title>
        <authorList>
            <person name="Vanderlinde T."/>
            <person name="Dupim E.G."/>
            <person name="Nazario-Yepiz N.O."/>
            <person name="Carvalho A.B."/>
        </authorList>
    </citation>
    <scope>NUCLEOTIDE SEQUENCE [LARGE SCALE GENOMIC DNA]</scope>
    <source>
        <strain evidence="2">Navoj_Jal97</strain>
        <tissue evidence="2">Whole organism</tissue>
    </source>
</reference>
<feature type="compositionally biased region" description="Basic residues" evidence="1">
    <location>
        <begin position="279"/>
        <end position="288"/>
    </location>
</feature>